<feature type="compositionally biased region" description="Low complexity" evidence="1">
    <location>
        <begin position="310"/>
        <end position="325"/>
    </location>
</feature>
<dbReference type="EMBL" id="JH711592">
    <property type="protein sequence ID" value="EIW74317.1"/>
    <property type="molecule type" value="Genomic_DNA"/>
</dbReference>
<evidence type="ECO:0000313" key="2">
    <source>
        <dbReference type="EMBL" id="EIW74317.1"/>
    </source>
</evidence>
<dbReference type="KEGG" id="cput:CONPUDRAFT_160024"/>
<feature type="compositionally biased region" description="Acidic residues" evidence="1">
    <location>
        <begin position="121"/>
        <end position="138"/>
    </location>
</feature>
<protein>
    <submittedName>
        <fullName evidence="2">Uncharacterized protein</fullName>
    </submittedName>
</protein>
<name>R7SF02_CONPW</name>
<dbReference type="Proteomes" id="UP000053558">
    <property type="component" value="Unassembled WGS sequence"/>
</dbReference>
<feature type="compositionally biased region" description="Polar residues" evidence="1">
    <location>
        <begin position="23"/>
        <end position="50"/>
    </location>
</feature>
<reference evidence="3" key="1">
    <citation type="journal article" date="2012" name="Science">
        <title>The Paleozoic origin of enzymatic lignin decomposition reconstructed from 31 fungal genomes.</title>
        <authorList>
            <person name="Floudas D."/>
            <person name="Binder M."/>
            <person name="Riley R."/>
            <person name="Barry K."/>
            <person name="Blanchette R.A."/>
            <person name="Henrissat B."/>
            <person name="Martinez A.T."/>
            <person name="Otillar R."/>
            <person name="Spatafora J.W."/>
            <person name="Yadav J.S."/>
            <person name="Aerts A."/>
            <person name="Benoit I."/>
            <person name="Boyd A."/>
            <person name="Carlson A."/>
            <person name="Copeland A."/>
            <person name="Coutinho P.M."/>
            <person name="de Vries R.P."/>
            <person name="Ferreira P."/>
            <person name="Findley K."/>
            <person name="Foster B."/>
            <person name="Gaskell J."/>
            <person name="Glotzer D."/>
            <person name="Gorecki P."/>
            <person name="Heitman J."/>
            <person name="Hesse C."/>
            <person name="Hori C."/>
            <person name="Igarashi K."/>
            <person name="Jurgens J.A."/>
            <person name="Kallen N."/>
            <person name="Kersten P."/>
            <person name="Kohler A."/>
            <person name="Kuees U."/>
            <person name="Kumar T.K.A."/>
            <person name="Kuo A."/>
            <person name="LaButti K."/>
            <person name="Larrondo L.F."/>
            <person name="Lindquist E."/>
            <person name="Ling A."/>
            <person name="Lombard V."/>
            <person name="Lucas S."/>
            <person name="Lundell T."/>
            <person name="Martin R."/>
            <person name="McLaughlin D.J."/>
            <person name="Morgenstern I."/>
            <person name="Morin E."/>
            <person name="Murat C."/>
            <person name="Nagy L.G."/>
            <person name="Nolan M."/>
            <person name="Ohm R.A."/>
            <person name="Patyshakuliyeva A."/>
            <person name="Rokas A."/>
            <person name="Ruiz-Duenas F.J."/>
            <person name="Sabat G."/>
            <person name="Salamov A."/>
            <person name="Samejima M."/>
            <person name="Schmutz J."/>
            <person name="Slot J.C."/>
            <person name="St John F."/>
            <person name="Stenlid J."/>
            <person name="Sun H."/>
            <person name="Sun S."/>
            <person name="Syed K."/>
            <person name="Tsang A."/>
            <person name="Wiebenga A."/>
            <person name="Young D."/>
            <person name="Pisabarro A."/>
            <person name="Eastwood D.C."/>
            <person name="Martin F."/>
            <person name="Cullen D."/>
            <person name="Grigoriev I.V."/>
            <person name="Hibbett D.S."/>
        </authorList>
    </citation>
    <scope>NUCLEOTIDE SEQUENCE [LARGE SCALE GENOMIC DNA]</scope>
    <source>
        <strain evidence="3">RWD-64-598 SS2</strain>
    </source>
</reference>
<proteinExistence type="predicted"/>
<feature type="compositionally biased region" description="Basic and acidic residues" evidence="1">
    <location>
        <begin position="222"/>
        <end position="239"/>
    </location>
</feature>
<feature type="compositionally biased region" description="Basic and acidic residues" evidence="1">
    <location>
        <begin position="256"/>
        <end position="269"/>
    </location>
</feature>
<evidence type="ECO:0000256" key="1">
    <source>
        <dbReference type="SAM" id="MobiDB-lite"/>
    </source>
</evidence>
<accession>R7SF02</accession>
<feature type="region of interest" description="Disordered" evidence="1">
    <location>
        <begin position="1"/>
        <end position="381"/>
    </location>
</feature>
<dbReference type="AlphaFoldDB" id="R7SF02"/>
<feature type="compositionally biased region" description="Basic and acidic residues" evidence="1">
    <location>
        <begin position="1"/>
        <end position="18"/>
    </location>
</feature>
<organism evidence="2 3">
    <name type="scientific">Coniophora puteana (strain RWD-64-598)</name>
    <name type="common">Brown rot fungus</name>
    <dbReference type="NCBI Taxonomy" id="741705"/>
    <lineage>
        <taxon>Eukaryota</taxon>
        <taxon>Fungi</taxon>
        <taxon>Dikarya</taxon>
        <taxon>Basidiomycota</taxon>
        <taxon>Agaricomycotina</taxon>
        <taxon>Agaricomycetes</taxon>
        <taxon>Agaricomycetidae</taxon>
        <taxon>Boletales</taxon>
        <taxon>Coniophorineae</taxon>
        <taxon>Coniophoraceae</taxon>
        <taxon>Coniophora</taxon>
    </lineage>
</organism>
<feature type="compositionally biased region" description="Acidic residues" evidence="1">
    <location>
        <begin position="96"/>
        <end position="105"/>
    </location>
</feature>
<sequence>MARASERLRKKAADKTEVLDVEATTSEPNTRVDPPTTSTKTDAQVPNPSTVRPKPRPRQKKRGPDEEPPLYDDYWFFRRRSPPRKVSQEPQPCQPEETDEVDAEEADRMLGGEAGTFGGETQEDEGSNEEEENTVDDAEGARDDQPPQPAGEDEENTVDDAEGARDDQPPQPAGEDEENTADDAEGPSDNQPLQPAEKDKENVEDNEEGVGDSRRPSQPAPENRENHKEHDEDNLASEHEDLDVPSGSDYEATYADEQRRKKYRNEVRGAQHRPVSPDSEEDDDIAWSDPNQGSKKQKKTKPRRTKVDHTSTSNATDTNNAASITQTTSASNPNTAHTRACDGGAPPLGASTSHRNASHTQAPNGSGSLPNSTPGVPNLLDTIPPPSVGTVHERILSCREVDWNIKKGPLDEAEEALLAEFEEDLIERVWNLSSSVRKRPEFLWGHMGVDMKARRRRSIWNMLQKWWYGTQDRIIKNAELVNDPQLAAADETPARDMETKEEFKARASTEYWQRCAISSGKTEEELATMTKEEIQRSVDESHPIWDEIHAYYNDDVSPAHLRTQDKVIQMKRAQQAFAAAARTWRLVTGIHAAGLLFFTGPDPVVRSHSCIWSGDDLVAELANEYNADVQGILHYVETIVSHKELSAARRLARPMLEARRQHLTALLAKRETEKDGTFQRLARCWTLMFQTLFMSRSHSRQHDQS</sequence>
<keyword evidence="3" id="KW-1185">Reference proteome</keyword>
<gene>
    <name evidence="2" type="ORF">CONPUDRAFT_160024</name>
</gene>
<feature type="compositionally biased region" description="Polar residues" evidence="1">
    <location>
        <begin position="350"/>
        <end position="375"/>
    </location>
</feature>
<evidence type="ECO:0000313" key="3">
    <source>
        <dbReference type="Proteomes" id="UP000053558"/>
    </source>
</evidence>
<dbReference type="RefSeq" id="XP_007775342.1">
    <property type="nucleotide sequence ID" value="XM_007777152.1"/>
</dbReference>
<feature type="compositionally biased region" description="Polar residues" evidence="1">
    <location>
        <begin position="326"/>
        <end position="337"/>
    </location>
</feature>
<feature type="compositionally biased region" description="Acidic residues" evidence="1">
    <location>
        <begin position="151"/>
        <end position="161"/>
    </location>
</feature>
<feature type="compositionally biased region" description="Acidic residues" evidence="1">
    <location>
        <begin position="174"/>
        <end position="186"/>
    </location>
</feature>
<feature type="compositionally biased region" description="Basic residues" evidence="1">
    <location>
        <begin position="295"/>
        <end position="306"/>
    </location>
</feature>
<dbReference type="GeneID" id="19204221"/>